<name>A0A1Y2G591_9BASI</name>
<dbReference type="CDD" id="cd07990">
    <property type="entry name" value="LPLAT_LCLAT1-like"/>
    <property type="match status" value="1"/>
</dbReference>
<reference evidence="6 7" key="1">
    <citation type="submission" date="2016-07" db="EMBL/GenBank/DDBJ databases">
        <title>Pervasive Adenine N6-methylation of Active Genes in Fungi.</title>
        <authorList>
            <consortium name="DOE Joint Genome Institute"/>
            <person name="Mondo S.J."/>
            <person name="Dannebaum R.O."/>
            <person name="Kuo R.C."/>
            <person name="Labutti K."/>
            <person name="Haridas S."/>
            <person name="Kuo A."/>
            <person name="Salamov A."/>
            <person name="Ahrendt S.R."/>
            <person name="Lipzen A."/>
            <person name="Sullivan W."/>
            <person name="Andreopoulos W.B."/>
            <person name="Clum A."/>
            <person name="Lindquist E."/>
            <person name="Daum C."/>
            <person name="Ramamoorthy G.K."/>
            <person name="Gryganskyi A."/>
            <person name="Culley D."/>
            <person name="Magnuson J.K."/>
            <person name="James T.Y."/>
            <person name="O'Malley M.A."/>
            <person name="Stajich J.E."/>
            <person name="Spatafora J.W."/>
            <person name="Visel A."/>
            <person name="Grigoriev I.V."/>
        </authorList>
    </citation>
    <scope>NUCLEOTIDE SEQUENCE [LARGE SCALE GENOMIC DNA]</scope>
    <source>
        <strain evidence="6 7">62-1032</strain>
    </source>
</reference>
<keyword evidence="7" id="KW-1185">Reference proteome</keyword>
<dbReference type="Pfam" id="PF01553">
    <property type="entry name" value="Acyltransferase"/>
    <property type="match status" value="1"/>
</dbReference>
<evidence type="ECO:0000256" key="2">
    <source>
        <dbReference type="ARBA" id="ARBA00022679"/>
    </source>
</evidence>
<keyword evidence="2 6" id="KW-0808">Transferase</keyword>
<comment type="similarity">
    <text evidence="1">Belongs to the 1-acyl-sn-glycerol-3-phosphate acyltransferase family.</text>
</comment>
<keyword evidence="4" id="KW-1133">Transmembrane helix</keyword>
<accession>A0A1Y2G591</accession>
<dbReference type="InterPro" id="IPR032098">
    <property type="entry name" value="Acyltransf_C"/>
</dbReference>
<organism evidence="6 7">
    <name type="scientific">Leucosporidium creatinivorum</name>
    <dbReference type="NCBI Taxonomy" id="106004"/>
    <lineage>
        <taxon>Eukaryota</taxon>
        <taxon>Fungi</taxon>
        <taxon>Dikarya</taxon>
        <taxon>Basidiomycota</taxon>
        <taxon>Pucciniomycotina</taxon>
        <taxon>Microbotryomycetes</taxon>
        <taxon>Leucosporidiales</taxon>
        <taxon>Leucosporidium</taxon>
    </lineage>
</organism>
<dbReference type="GO" id="GO:0005783">
    <property type="term" value="C:endoplasmic reticulum"/>
    <property type="evidence" value="ECO:0007669"/>
    <property type="project" value="TreeGrafter"/>
</dbReference>
<keyword evidence="4" id="KW-0812">Transmembrane</keyword>
<dbReference type="PANTHER" id="PTHR10983">
    <property type="entry name" value="1-ACYLGLYCEROL-3-PHOSPHATE ACYLTRANSFERASE-RELATED"/>
    <property type="match status" value="1"/>
</dbReference>
<sequence length="442" mass="50067">MATQVPNQTHDDLRPAHSIPLLQRLPRTSLQKLKTYALVLFFFLCLLPIHLAQLFYYPMSFVPGGIRECYWWGIEATKESFGRLLLLISAPTTLVITCGEGVDLDKVVKKDKESGKWVLKLEDRSVFVSNHQQYADWCYLFCFSYLADLTGALVIFLKASLRTVPMAGPAMRLWKFIFLQNWEKDRVPTGEALGQLGRRAVKHKRKLAVLLYPEGTLVSALTRPKSKAYAEKKGVPDMRNQLLPRSTGLLFSLRTLKQHVPDLALYDITVGYPGMPPAAFAQSYYSLASVYTASQGPPQVHLHLRRYDLPSLPTKTSPSSTENTEITAAITPSVSELNTFDLWLRERWTEKDELLDGYYEKGEFAAAEGQRREIKLELRGIDDWVSLSRVGLCERRKADWVSIEQLAIASCYVAVYGAYRIVKWTAPRVLIWAAAVLARVGF</sequence>
<feature type="domain" description="Phospholipid/glycerol acyltransferase" evidence="5">
    <location>
        <begin position="125"/>
        <end position="250"/>
    </location>
</feature>
<feature type="transmembrane region" description="Helical" evidence="4">
    <location>
        <begin position="36"/>
        <end position="57"/>
    </location>
</feature>
<dbReference type="SMART" id="SM00563">
    <property type="entry name" value="PlsC"/>
    <property type="match status" value="1"/>
</dbReference>
<dbReference type="InParanoid" id="A0A1Y2G591"/>
<dbReference type="FunCoup" id="A0A1Y2G591">
    <property type="interactions" value="307"/>
</dbReference>
<keyword evidence="4" id="KW-0472">Membrane</keyword>
<keyword evidence="3 6" id="KW-0012">Acyltransferase</keyword>
<gene>
    <name evidence="6" type="ORF">BCR35DRAFT_260602</name>
</gene>
<dbReference type="OrthoDB" id="189226at2759"/>
<evidence type="ECO:0000313" key="7">
    <source>
        <dbReference type="Proteomes" id="UP000193467"/>
    </source>
</evidence>
<comment type="caution">
    <text evidence="6">The sequence shown here is derived from an EMBL/GenBank/DDBJ whole genome shotgun (WGS) entry which is preliminary data.</text>
</comment>
<evidence type="ECO:0000256" key="3">
    <source>
        <dbReference type="ARBA" id="ARBA00023315"/>
    </source>
</evidence>
<dbReference type="InterPro" id="IPR002123">
    <property type="entry name" value="Plipid/glycerol_acylTrfase"/>
</dbReference>
<dbReference type="Pfam" id="PF16076">
    <property type="entry name" value="Acyltransf_C"/>
    <property type="match status" value="1"/>
</dbReference>
<evidence type="ECO:0000259" key="5">
    <source>
        <dbReference type="SMART" id="SM00563"/>
    </source>
</evidence>
<evidence type="ECO:0000313" key="6">
    <source>
        <dbReference type="EMBL" id="ORY91672.1"/>
    </source>
</evidence>
<protein>
    <submittedName>
        <fullName evidence="6">Acyltransferase-domain-containing protein</fullName>
    </submittedName>
</protein>
<proteinExistence type="inferred from homology"/>
<dbReference type="SUPFAM" id="SSF69593">
    <property type="entry name" value="Glycerol-3-phosphate (1)-acyltransferase"/>
    <property type="match status" value="1"/>
</dbReference>
<dbReference type="GO" id="GO:0016746">
    <property type="term" value="F:acyltransferase activity"/>
    <property type="evidence" value="ECO:0007669"/>
    <property type="project" value="UniProtKB-KW"/>
</dbReference>
<dbReference type="Proteomes" id="UP000193467">
    <property type="component" value="Unassembled WGS sequence"/>
</dbReference>
<dbReference type="PANTHER" id="PTHR10983:SF16">
    <property type="entry name" value="LYSOCARDIOLIPIN ACYLTRANSFERASE 1"/>
    <property type="match status" value="1"/>
</dbReference>
<dbReference type="AlphaFoldDB" id="A0A1Y2G591"/>
<dbReference type="EMBL" id="MCGR01000002">
    <property type="protein sequence ID" value="ORY91672.1"/>
    <property type="molecule type" value="Genomic_DNA"/>
</dbReference>
<evidence type="ECO:0000256" key="1">
    <source>
        <dbReference type="ARBA" id="ARBA00008655"/>
    </source>
</evidence>
<evidence type="ECO:0000256" key="4">
    <source>
        <dbReference type="SAM" id="Phobius"/>
    </source>
</evidence>
<dbReference type="STRING" id="106004.A0A1Y2G591"/>
<dbReference type="GO" id="GO:0036149">
    <property type="term" value="P:phosphatidylinositol acyl-chain remodeling"/>
    <property type="evidence" value="ECO:0007669"/>
    <property type="project" value="TreeGrafter"/>
</dbReference>